<keyword evidence="1" id="KW-0175">Coiled coil</keyword>
<feature type="compositionally biased region" description="Polar residues" evidence="2">
    <location>
        <begin position="1150"/>
        <end position="1166"/>
    </location>
</feature>
<feature type="region of interest" description="Disordered" evidence="2">
    <location>
        <begin position="220"/>
        <end position="301"/>
    </location>
</feature>
<feature type="region of interest" description="Disordered" evidence="2">
    <location>
        <begin position="1064"/>
        <end position="1084"/>
    </location>
</feature>
<protein>
    <submittedName>
        <fullName evidence="4">E3 ubiquitin-protein ligase RGLG5</fullName>
        <ecNumber evidence="4">2.3.2.27</ecNumber>
    </submittedName>
</protein>
<feature type="domain" description="Copine C-terminal" evidence="3">
    <location>
        <begin position="1222"/>
        <end position="1415"/>
    </location>
</feature>
<feature type="compositionally biased region" description="Basic residues" evidence="2">
    <location>
        <begin position="1202"/>
        <end position="1217"/>
    </location>
</feature>
<feature type="compositionally biased region" description="Low complexity" evidence="2">
    <location>
        <begin position="1073"/>
        <end position="1084"/>
    </location>
</feature>
<evidence type="ECO:0000256" key="1">
    <source>
        <dbReference type="SAM" id="Coils"/>
    </source>
</evidence>
<dbReference type="InterPro" id="IPR036465">
    <property type="entry name" value="vWFA_dom_sf"/>
</dbReference>
<gene>
    <name evidence="4" type="ORF">BLNAU_17729</name>
</gene>
<feature type="region of interest" description="Disordered" evidence="2">
    <location>
        <begin position="1130"/>
        <end position="1223"/>
    </location>
</feature>
<reference evidence="4 5" key="1">
    <citation type="journal article" date="2022" name="bioRxiv">
        <title>Genomics of Preaxostyla Flagellates Illuminates Evolutionary Transitions and the Path Towards Mitochondrial Loss.</title>
        <authorList>
            <person name="Novak L.V.F."/>
            <person name="Treitli S.C."/>
            <person name="Pyrih J."/>
            <person name="Halakuc P."/>
            <person name="Pipaliya S.V."/>
            <person name="Vacek V."/>
            <person name="Brzon O."/>
            <person name="Soukal P."/>
            <person name="Eme L."/>
            <person name="Dacks J.B."/>
            <person name="Karnkowska A."/>
            <person name="Elias M."/>
            <person name="Hampl V."/>
        </authorList>
    </citation>
    <scope>NUCLEOTIDE SEQUENCE [LARGE SCALE GENOMIC DNA]</scope>
    <source>
        <strain evidence="4">NAU3</strain>
        <tissue evidence="4">Gut</tissue>
    </source>
</reference>
<feature type="region of interest" description="Disordered" evidence="2">
    <location>
        <begin position="836"/>
        <end position="863"/>
    </location>
</feature>
<dbReference type="SUPFAM" id="SSF53300">
    <property type="entry name" value="vWA-like"/>
    <property type="match status" value="1"/>
</dbReference>
<organism evidence="4 5">
    <name type="scientific">Blattamonas nauphoetae</name>
    <dbReference type="NCBI Taxonomy" id="2049346"/>
    <lineage>
        <taxon>Eukaryota</taxon>
        <taxon>Metamonada</taxon>
        <taxon>Preaxostyla</taxon>
        <taxon>Oxymonadida</taxon>
        <taxon>Blattamonas</taxon>
    </lineage>
</organism>
<dbReference type="GO" id="GO:0061630">
    <property type="term" value="F:ubiquitin protein ligase activity"/>
    <property type="evidence" value="ECO:0007669"/>
    <property type="project" value="UniProtKB-EC"/>
</dbReference>
<comment type="caution">
    <text evidence="4">The sequence shown here is derived from an EMBL/GenBank/DDBJ whole genome shotgun (WGS) entry which is preliminary data.</text>
</comment>
<keyword evidence="5" id="KW-1185">Reference proteome</keyword>
<evidence type="ECO:0000256" key="2">
    <source>
        <dbReference type="SAM" id="MobiDB-lite"/>
    </source>
</evidence>
<feature type="compositionally biased region" description="Polar residues" evidence="2">
    <location>
        <begin position="499"/>
        <end position="518"/>
    </location>
</feature>
<name>A0ABQ9X6E5_9EUKA</name>
<keyword evidence="4" id="KW-0808">Transferase</keyword>
<accession>A0ABQ9X6E5</accession>
<dbReference type="PANTHER" id="PTHR45751">
    <property type="entry name" value="COPINE FAMILY PROTEIN 1"/>
    <property type="match status" value="1"/>
</dbReference>
<evidence type="ECO:0000313" key="4">
    <source>
        <dbReference type="EMBL" id="KAK2947342.1"/>
    </source>
</evidence>
<feature type="compositionally biased region" description="Low complexity" evidence="2">
    <location>
        <begin position="479"/>
        <end position="498"/>
    </location>
</feature>
<feature type="region of interest" description="Disordered" evidence="2">
    <location>
        <begin position="615"/>
        <end position="663"/>
    </location>
</feature>
<proteinExistence type="predicted"/>
<feature type="compositionally biased region" description="Acidic residues" evidence="2">
    <location>
        <begin position="245"/>
        <end position="256"/>
    </location>
</feature>
<feature type="compositionally biased region" description="Polar residues" evidence="2">
    <location>
        <begin position="838"/>
        <end position="848"/>
    </location>
</feature>
<dbReference type="PANTHER" id="PTHR45751:SF11">
    <property type="entry name" value="COPINE FAMILY PROTEIN 2"/>
    <property type="match status" value="1"/>
</dbReference>
<sequence length="1441" mass="158929">MLAKEVKNATDYYHSQIFLDLTSVSDLDCSSNRLITISIDSLTIPKACRGSLIMIVTRNSQVVASRSTKIWNLSEVPHPSYALFTICVNDSILSSTVSLYFVVISSTSVLEPFFTFSHNIPFNIVGIGHIQLDQLVKDFDSQPSLSHHLPLFPLPSTHPSMVNGQIPALESASCATLDLTTFTSSILPSPSNLPQSLDAVAPEEALYTLSKSQATPVYSRPLIGSSRVPKMPDLEARTPQADVGSESDEDEADDDFFPSNAASFMDGPIPADQESKENDNDNTDPNEHPINSSGTPIEGTLEGAPIHLPSFKEPSCRTIAVFVPRIVFVRFMVFGVETPAKDDIFVEIKTNDGLNQTAVARGIQTETGTWRPICQTLLVQTDERSDFSVSVHQSSTSSPSHTSSHHPLLSFSVRCSSIPSNGVQLTRFTNNSCSLLCGFTTIPTDTLIPSGTAITSNNQLFFSGERKEGEKENGHSEGSPPSQHTSSLSLSAALFCSPTQHSSPPLDSQPTTNHNTPLPSILVVQLGHPQSGQDALHTLSIDEWRIQDEPLSELTQNPKNDQQNLVVFTPQPTSVVSVEFLHPSRFCSHSFTVTLPSETSQILEPALSFFTLSPIPRRSGLDEEPDSRTTDDTSTGKTTLPTLDNSQSSITHPTTTPSHGSPTTLHFNTLSSFSINLDLPDWEDIDEIVVGEPFDLPKDAEEGSAWPTSDTLLLSNVSKSHNIVKTRPFLNERKDEGQSQAECGEIRIERVCVEVVSHPILKYSETTFSPPLPSFFVDEQSRFSQTLAEATICEMSAPHTVNRMNKALSKIISDASSPSSSVDHTPIPQMRTHFLSPVNFSDTISPETSSRKEESDNSQSDVPFSSIESQMLQSIGQSEIHITTSPELHNRASLVGASLSAPNALVSSTALSTALSTPVLLKTIPFDSEEGMEQTKEGRMKKEISELKLKLKESERSVAFLLTLIGEEKEKISLQTELARLKDQMVVLQTENDSLKKVIQTGQVEGGEELLTRSEEMNQLRRQLERSDDEVTKLRIDNLKLNDRLSRREMKQKRRQIVPTELPIPGLLTPKLPSSNPISPSASPMNQFSLTKTLPPLLTTLPTRTHAQSAQAANPATTGLVIPQHLRPLFTPSQKSSHTPTHTPIPLSPARQQQKMKAYGSTTPKQLASLATAFSPTSPAVNPEPKRPRRNSRQMMQLPALKLKKGGRERKGNKGKKSFGGLHLHDTTVRNPYMEAIDILGKTLEPFDDDNMIPVFYFGDEETQDKFVKPFYADHVCHGFGNVLERYIEITPTLKLSGPTDFSPLIREAMKICDTEQGYHILVILTDGQCNYEKKTIDAIVEASNYPLCITCIGLGDGPWDKMETFDDRIPKRLVDNFNFVDYFSIKRTQTQNFEAALAYATLNKIPSHFRAVQNHGLEKNLSPPQKMDQLEFKIPDINQE</sequence>
<dbReference type="Proteomes" id="UP001281761">
    <property type="component" value="Unassembled WGS sequence"/>
</dbReference>
<dbReference type="EC" id="2.3.2.27" evidence="4"/>
<feature type="region of interest" description="Disordered" evidence="2">
    <location>
        <begin position="465"/>
        <end position="518"/>
    </location>
</feature>
<dbReference type="InterPro" id="IPR010734">
    <property type="entry name" value="Copine_C"/>
</dbReference>
<feature type="coiled-coil region" evidence="1">
    <location>
        <begin position="937"/>
        <end position="1037"/>
    </location>
</feature>
<dbReference type="EMBL" id="JARBJD010000204">
    <property type="protein sequence ID" value="KAK2947342.1"/>
    <property type="molecule type" value="Genomic_DNA"/>
</dbReference>
<evidence type="ECO:0000259" key="3">
    <source>
        <dbReference type="Pfam" id="PF07002"/>
    </source>
</evidence>
<feature type="compositionally biased region" description="Polar residues" evidence="2">
    <location>
        <begin position="1131"/>
        <end position="1142"/>
    </location>
</feature>
<dbReference type="InterPro" id="IPR052079">
    <property type="entry name" value="E3_ligase/Copine_domain"/>
</dbReference>
<evidence type="ECO:0000313" key="5">
    <source>
        <dbReference type="Proteomes" id="UP001281761"/>
    </source>
</evidence>
<keyword evidence="4" id="KW-0012">Acyltransferase</keyword>
<dbReference type="Pfam" id="PF07002">
    <property type="entry name" value="Copine"/>
    <property type="match status" value="1"/>
</dbReference>
<feature type="compositionally biased region" description="Basic and acidic residues" evidence="2">
    <location>
        <begin position="465"/>
        <end position="475"/>
    </location>
</feature>
<feature type="compositionally biased region" description="Low complexity" evidence="2">
    <location>
        <begin position="632"/>
        <end position="663"/>
    </location>
</feature>